<name>A0ABT7MSS9_9BACL</name>
<feature type="transmembrane region" description="Helical" evidence="1">
    <location>
        <begin position="108"/>
        <end position="126"/>
    </location>
</feature>
<protein>
    <submittedName>
        <fullName evidence="2">Uncharacterized protein</fullName>
    </submittedName>
</protein>
<keyword evidence="1" id="KW-1133">Transmembrane helix</keyword>
<dbReference type="Proteomes" id="UP001230807">
    <property type="component" value="Unassembled WGS sequence"/>
</dbReference>
<evidence type="ECO:0000256" key="1">
    <source>
        <dbReference type="SAM" id="Phobius"/>
    </source>
</evidence>
<dbReference type="RefSeq" id="WP_214720106.1">
    <property type="nucleotide sequence ID" value="NZ_CP183077.1"/>
</dbReference>
<evidence type="ECO:0000313" key="3">
    <source>
        <dbReference type="Proteomes" id="UP001230807"/>
    </source>
</evidence>
<evidence type="ECO:0000313" key="2">
    <source>
        <dbReference type="EMBL" id="MDL5378258.1"/>
    </source>
</evidence>
<feature type="transmembrane region" description="Helical" evidence="1">
    <location>
        <begin position="18"/>
        <end position="36"/>
    </location>
</feature>
<feature type="transmembrane region" description="Helical" evidence="1">
    <location>
        <begin position="42"/>
        <end position="63"/>
    </location>
</feature>
<dbReference type="SUPFAM" id="SSF103473">
    <property type="entry name" value="MFS general substrate transporter"/>
    <property type="match status" value="1"/>
</dbReference>
<dbReference type="InterPro" id="IPR036259">
    <property type="entry name" value="MFS_trans_sf"/>
</dbReference>
<feature type="transmembrane region" description="Helical" evidence="1">
    <location>
        <begin position="84"/>
        <end position="102"/>
    </location>
</feature>
<keyword evidence="1" id="KW-0812">Transmembrane</keyword>
<reference evidence="2 3" key="1">
    <citation type="submission" date="2023-06" db="EMBL/GenBank/DDBJ databases">
        <title>Influencing factors and mechanism of Cr(VI) reduction by facultative anaerobic Exiguobacterium sp. PY14.</title>
        <authorList>
            <person name="Zou L."/>
        </authorList>
    </citation>
    <scope>NUCLEOTIDE SEQUENCE [LARGE SCALE GENOMIC DNA]</scope>
    <source>
        <strain evidence="2 3">PY14</strain>
    </source>
</reference>
<gene>
    <name evidence="2" type="ORF">QR695_14735</name>
</gene>
<accession>A0ABT7MSS9</accession>
<sequence>MNKQERINLIYKTNIKTAVFQSLLTFPMVFCLVGFIESDSWNGWYVAGALVCLLLLGGIFFKANRVETELTEQEEAKKMIVRRNGFVFALFVLFLLSFALTLKLGWTYAWILGVAVGVIYVGYRLIRKQDERLMNIDPEHPMLREIRLDNVRD</sequence>
<keyword evidence="1" id="KW-0472">Membrane</keyword>
<keyword evidence="3" id="KW-1185">Reference proteome</keyword>
<organism evidence="2 3">
    <name type="scientific">Exiguobacterium mexicanum</name>
    <dbReference type="NCBI Taxonomy" id="340146"/>
    <lineage>
        <taxon>Bacteria</taxon>
        <taxon>Bacillati</taxon>
        <taxon>Bacillota</taxon>
        <taxon>Bacilli</taxon>
        <taxon>Bacillales</taxon>
        <taxon>Bacillales Family XII. Incertae Sedis</taxon>
        <taxon>Exiguobacterium</taxon>
    </lineage>
</organism>
<proteinExistence type="predicted"/>
<comment type="caution">
    <text evidence="2">The sequence shown here is derived from an EMBL/GenBank/DDBJ whole genome shotgun (WGS) entry which is preliminary data.</text>
</comment>
<dbReference type="EMBL" id="JASWER010000021">
    <property type="protein sequence ID" value="MDL5378258.1"/>
    <property type="molecule type" value="Genomic_DNA"/>
</dbReference>